<dbReference type="Gene3D" id="1.10.287.110">
    <property type="entry name" value="DnaJ domain"/>
    <property type="match status" value="1"/>
</dbReference>
<comment type="caution">
    <text evidence="3">The sequence shown here is derived from an EMBL/GenBank/DDBJ whole genome shotgun (WGS) entry which is preliminary data.</text>
</comment>
<feature type="compositionally biased region" description="Low complexity" evidence="1">
    <location>
        <begin position="171"/>
        <end position="180"/>
    </location>
</feature>
<dbReference type="PANTHER" id="PTHR44743">
    <property type="entry name" value="PUTATIVE, EXPRESSED-RELATED"/>
    <property type="match status" value="1"/>
</dbReference>
<evidence type="ECO:0000256" key="1">
    <source>
        <dbReference type="SAM" id="MobiDB-lite"/>
    </source>
</evidence>
<dbReference type="InterPro" id="IPR001623">
    <property type="entry name" value="DnaJ_domain"/>
</dbReference>
<evidence type="ECO:0000313" key="4">
    <source>
        <dbReference type="Proteomes" id="UP000823388"/>
    </source>
</evidence>
<dbReference type="Proteomes" id="UP000823388">
    <property type="component" value="Chromosome 4K"/>
</dbReference>
<feature type="region of interest" description="Disordered" evidence="1">
    <location>
        <begin position="137"/>
        <end position="206"/>
    </location>
</feature>
<organism evidence="3 4">
    <name type="scientific">Panicum virgatum</name>
    <name type="common">Blackwell switchgrass</name>
    <dbReference type="NCBI Taxonomy" id="38727"/>
    <lineage>
        <taxon>Eukaryota</taxon>
        <taxon>Viridiplantae</taxon>
        <taxon>Streptophyta</taxon>
        <taxon>Embryophyta</taxon>
        <taxon>Tracheophyta</taxon>
        <taxon>Spermatophyta</taxon>
        <taxon>Magnoliopsida</taxon>
        <taxon>Liliopsida</taxon>
        <taxon>Poales</taxon>
        <taxon>Poaceae</taxon>
        <taxon>PACMAD clade</taxon>
        <taxon>Panicoideae</taxon>
        <taxon>Panicodae</taxon>
        <taxon>Paniceae</taxon>
        <taxon>Panicinae</taxon>
        <taxon>Panicum</taxon>
        <taxon>Panicum sect. Hiantes</taxon>
    </lineage>
</organism>
<dbReference type="CDD" id="cd06257">
    <property type="entry name" value="DnaJ"/>
    <property type="match status" value="1"/>
</dbReference>
<reference evidence="3" key="1">
    <citation type="submission" date="2020-05" db="EMBL/GenBank/DDBJ databases">
        <title>WGS assembly of Panicum virgatum.</title>
        <authorList>
            <person name="Lovell J.T."/>
            <person name="Jenkins J."/>
            <person name="Shu S."/>
            <person name="Juenger T.E."/>
            <person name="Schmutz J."/>
        </authorList>
    </citation>
    <scope>NUCLEOTIDE SEQUENCE</scope>
    <source>
        <strain evidence="3">AP13</strain>
    </source>
</reference>
<dbReference type="GO" id="GO:0005783">
    <property type="term" value="C:endoplasmic reticulum"/>
    <property type="evidence" value="ECO:0007669"/>
    <property type="project" value="UniProtKB-ARBA"/>
</dbReference>
<dbReference type="PANTHER" id="PTHR44743:SF9">
    <property type="entry name" value="OS06G0195800 PROTEIN"/>
    <property type="match status" value="1"/>
</dbReference>
<dbReference type="EMBL" id="CM029043">
    <property type="protein sequence ID" value="KAG2610102.1"/>
    <property type="molecule type" value="Genomic_DNA"/>
</dbReference>
<dbReference type="AlphaFoldDB" id="A0A8T0TE79"/>
<dbReference type="SUPFAM" id="SSF46565">
    <property type="entry name" value="Chaperone J-domain"/>
    <property type="match status" value="1"/>
</dbReference>
<proteinExistence type="predicted"/>
<protein>
    <recommendedName>
        <fullName evidence="2">J domain-containing protein</fullName>
    </recommendedName>
</protein>
<keyword evidence="4" id="KW-1185">Reference proteome</keyword>
<feature type="compositionally biased region" description="Pro residues" evidence="1">
    <location>
        <begin position="157"/>
        <end position="170"/>
    </location>
</feature>
<dbReference type="InterPro" id="IPR036869">
    <property type="entry name" value="J_dom_sf"/>
</dbReference>
<dbReference type="PRINTS" id="PR00625">
    <property type="entry name" value="JDOMAIN"/>
</dbReference>
<dbReference type="PROSITE" id="PS50076">
    <property type="entry name" value="DNAJ_2"/>
    <property type="match status" value="1"/>
</dbReference>
<accession>A0A8T0TE79</accession>
<evidence type="ECO:0000259" key="2">
    <source>
        <dbReference type="PROSITE" id="PS50076"/>
    </source>
</evidence>
<evidence type="ECO:0000313" key="3">
    <source>
        <dbReference type="EMBL" id="KAG2610102.1"/>
    </source>
</evidence>
<name>A0A8T0TE79_PANVG</name>
<feature type="region of interest" description="Disordered" evidence="1">
    <location>
        <begin position="227"/>
        <end position="284"/>
    </location>
</feature>
<feature type="domain" description="J" evidence="2">
    <location>
        <begin position="19"/>
        <end position="90"/>
    </location>
</feature>
<sequence>MAAGRGGGSLPEDVPGGADLYAVLGLSRECTDAELRGAYRRLAMIWHPDRCSASGSSARVAEAKERFQEIQGAYSVLSDSNKRFLYDVGVYDSKDDDADLSGMDDFLGEMADMMSQATPTETFEELQQLFVDMFQDDLDPGLFGGLPPGRSQSPPSTSSPPPPVRPPPPGRNNNAQAPPARHGGADKRGGSPAKRPRPGRGGLEPDLGLSGFCFMVSETRQMQAPWTTCEVGGGGGGGGDRRSGRKQRLSTSRDVAGDGMPRSFRQSQGGGAALWQMNGPAGLS</sequence>
<dbReference type="SMART" id="SM00271">
    <property type="entry name" value="DnaJ"/>
    <property type="match status" value="1"/>
</dbReference>
<gene>
    <name evidence="3" type="ORF">PVAP13_4KG096600</name>
</gene>
<dbReference type="OrthoDB" id="10250354at2759"/>
<dbReference type="Pfam" id="PF00226">
    <property type="entry name" value="DnaJ"/>
    <property type="match status" value="1"/>
</dbReference>